<dbReference type="Proteomes" id="UP000317646">
    <property type="component" value="Unassembled WGS sequence"/>
</dbReference>
<name>A0A502GYL5_9BACT</name>
<keyword evidence="1" id="KW-0732">Signal</keyword>
<feature type="chain" id="PRO_5021374944" evidence="1">
    <location>
        <begin position="23"/>
        <end position="209"/>
    </location>
</feature>
<evidence type="ECO:0000313" key="3">
    <source>
        <dbReference type="Proteomes" id="UP000317646"/>
    </source>
</evidence>
<dbReference type="AlphaFoldDB" id="A0A502GYL5"/>
<dbReference type="OrthoDB" id="9865897at2"/>
<gene>
    <name evidence="2" type="ORF">EAH73_12270</name>
</gene>
<protein>
    <submittedName>
        <fullName evidence="2">Uncharacterized protein</fullName>
    </submittedName>
</protein>
<dbReference type="RefSeq" id="WP_140466924.1">
    <property type="nucleotide sequence ID" value="NZ_RCYZ01000004.1"/>
</dbReference>
<evidence type="ECO:0000256" key="1">
    <source>
        <dbReference type="SAM" id="SignalP"/>
    </source>
</evidence>
<proteinExistence type="predicted"/>
<keyword evidence="3" id="KW-1185">Reference proteome</keyword>
<evidence type="ECO:0000313" key="2">
    <source>
        <dbReference type="EMBL" id="TPG66136.1"/>
    </source>
</evidence>
<dbReference type="PROSITE" id="PS51257">
    <property type="entry name" value="PROKAR_LIPOPROTEIN"/>
    <property type="match status" value="1"/>
</dbReference>
<dbReference type="EMBL" id="RCYZ01000004">
    <property type="protein sequence ID" value="TPG66136.1"/>
    <property type="molecule type" value="Genomic_DNA"/>
</dbReference>
<organism evidence="2 3">
    <name type="scientific">Hymenobacter nivis</name>
    <dbReference type="NCBI Taxonomy" id="1850093"/>
    <lineage>
        <taxon>Bacteria</taxon>
        <taxon>Pseudomonadati</taxon>
        <taxon>Bacteroidota</taxon>
        <taxon>Cytophagia</taxon>
        <taxon>Cytophagales</taxon>
        <taxon>Hymenobacteraceae</taxon>
        <taxon>Hymenobacter</taxon>
    </lineage>
</organism>
<sequence length="209" mass="23063">MLKTLAYPLLLLALFTSCRREADEVQPVPPAPAFRPAEDPSTGFLITVQSSPPAEEYISGDFDGYPLYCAADGNTGQSSLFHFNEANKMDYGFLSRQNPKGDIQLSITFVNTNVFQRAMPAVWPHPNPVLCEQIEVEVRQLGDMAHLTTFNGGTSYGFPLKVKILSVANGVVEGTFNGALWRRVDGQFMGNHMVVTNGHFKIKTHTLPE</sequence>
<reference evidence="2 3" key="1">
    <citation type="journal article" date="2019" name="Environ. Microbiol.">
        <title>Species interactions and distinct microbial communities in high Arctic permafrost affected cryosols are associated with the CH4 and CO2 gas fluxes.</title>
        <authorList>
            <person name="Altshuler I."/>
            <person name="Hamel J."/>
            <person name="Turney S."/>
            <person name="Magnuson E."/>
            <person name="Levesque R."/>
            <person name="Greer C."/>
            <person name="Whyte L.G."/>
        </authorList>
    </citation>
    <scope>NUCLEOTIDE SEQUENCE [LARGE SCALE GENOMIC DNA]</scope>
    <source>
        <strain evidence="2 3">S9.2P</strain>
    </source>
</reference>
<comment type="caution">
    <text evidence="2">The sequence shown here is derived from an EMBL/GenBank/DDBJ whole genome shotgun (WGS) entry which is preliminary data.</text>
</comment>
<accession>A0A502GYL5</accession>
<feature type="signal peptide" evidence="1">
    <location>
        <begin position="1"/>
        <end position="22"/>
    </location>
</feature>